<dbReference type="Pfam" id="PF12705">
    <property type="entry name" value="PDDEXK_1"/>
    <property type="match status" value="1"/>
</dbReference>
<keyword evidence="3" id="KW-0347">Helicase</keyword>
<dbReference type="EC" id="3.1.11.5" evidence="3"/>
<protein>
    <submittedName>
        <fullName evidence="3">DNA helicase/exodeoxyribonuclease V, subunit B</fullName>
        <ecNumber evidence="3">3.1.11.5</ecNumber>
    </submittedName>
</protein>
<dbReference type="eggNOG" id="COG2887">
    <property type="taxonomic scope" value="Bacteria"/>
</dbReference>
<dbReference type="GO" id="GO:0008854">
    <property type="term" value="F:exodeoxyribonuclease V activity"/>
    <property type="evidence" value="ECO:0007669"/>
    <property type="project" value="UniProtKB-EC"/>
</dbReference>
<dbReference type="HOGENOM" id="CLU_318035_0_0_4"/>
<name>A2SFA7_METPP</name>
<evidence type="ECO:0000259" key="2">
    <source>
        <dbReference type="Pfam" id="PF12705"/>
    </source>
</evidence>
<dbReference type="GO" id="GO:0004386">
    <property type="term" value="F:helicase activity"/>
    <property type="evidence" value="ECO:0007669"/>
    <property type="project" value="UniProtKB-KW"/>
</dbReference>
<dbReference type="STRING" id="420662.Mpe_A1284"/>
<reference evidence="3 4" key="1">
    <citation type="journal article" date="2007" name="J. Bacteriol.">
        <title>Whole-genome analysis of the methyl tert-butyl ether-degrading beta-proteobacterium Methylibium petroleiphilum PM1.</title>
        <authorList>
            <person name="Kane S.R."/>
            <person name="Chakicherla A.Y."/>
            <person name="Chain P.S.G."/>
            <person name="Schmidt R."/>
            <person name="Shin M.W."/>
            <person name="Legler T.C."/>
            <person name="Scow K.M."/>
            <person name="Larimer F.W."/>
            <person name="Lucas S.M."/>
            <person name="Richardson P.M."/>
            <person name="Hristova K.R."/>
        </authorList>
    </citation>
    <scope>NUCLEOTIDE SEQUENCE [LARGE SCALE GENOMIC DNA]</scope>
    <source>
        <strain evidence="4">ATCC BAA-1232 / LMG 22953 / PM1</strain>
    </source>
</reference>
<dbReference type="InterPro" id="IPR027417">
    <property type="entry name" value="P-loop_NTPase"/>
</dbReference>
<dbReference type="KEGG" id="mpt:Mpe_A1284"/>
<dbReference type="Gene3D" id="3.90.320.10">
    <property type="match status" value="1"/>
</dbReference>
<feature type="region of interest" description="Disordered" evidence="1">
    <location>
        <begin position="1"/>
        <end position="50"/>
    </location>
</feature>
<dbReference type="eggNOG" id="COG3893">
    <property type="taxonomic scope" value="Bacteria"/>
</dbReference>
<keyword evidence="4" id="KW-1185">Reference proteome</keyword>
<sequence length="915" mass="98894">MRSSHELPGHNDFDTRPPGAPRGAGPARYGDDRRIPPLNPTPDPAAKDMPPEADLAVAACWTRLVREIAAFSRREALASRDVVVLLPFAQHLSLARAAWLALDHAPWIPRFETTQTLQRSLGPPLPAAPGELAFDPVADPLQAAQLLREQVPDWPHRDPRGFALAVARLNETAQVLARARLALPPAQRAAWLEKARSLLSGPTGPGQQERALARLALEWSNTAATMGADALYALRPAAWVALRVGASDPLVESLLAASSEPVLWLDADLRAPGLRSVPGAVQVSECDDFEDEAQRAAAQVLAHLAQGEQPVALVALDRVLVRRVRALLERQQVPVSDETGWKLSTTRAGATVMGLLRAVHPRAATDDLLDWLASAPAPVDGRAALDAAWRRDGITALRQVDEARLEPAALALWQQWLAIGEPLSATRRLALGEWLSRLREALLRAGLWESLLGDAAGRQVIDALRCRAEPPAGSAWGQQAARVRFDADGLRDWVDGVLEAVSFEPPSPDLGGAAPVILTPLARAMLRPFAAVVCPGADAAHLGALPKPQALLGDALAAALGLPSSAQRREHERRAFAQLLRVPQLTLLHRRRDGAEPLQASPLLLQLQFDAREAVRSGGEPRTPVAVVPRPLAHPLPVAPALLPDSLNATAYEALRACPYRFFAQRLLGLAEAEELDDAVDKRDYGTWLHAVLQDFHRQRQPGAPQDDAALLLRIARARQALLARDDADFLPFAVWFEDLLPRYLAWWHAEEALGANVIDTELELLAQPPALAAAGLRLRGTLDRIDAVPGKGGHGAHRILDYKTSSETTLRERLRQPLEDTQLPFYAALLDASRGVPPGDVQAAYLSLDGREGVKLLAHPDVAASAATLLEGIAADFTRLQAGAPMPALGEGSACEHCSARGLCRRDHWREDRA</sequence>
<evidence type="ECO:0000313" key="4">
    <source>
        <dbReference type="Proteomes" id="UP000000366"/>
    </source>
</evidence>
<evidence type="ECO:0000313" key="3">
    <source>
        <dbReference type="EMBL" id="ABM94246.1"/>
    </source>
</evidence>
<dbReference type="InterPro" id="IPR038726">
    <property type="entry name" value="PDDEXK_AddAB-type"/>
</dbReference>
<organism evidence="3 4">
    <name type="scientific">Methylibium petroleiphilum (strain ATCC BAA-1232 / LMG 22953 / PM1)</name>
    <dbReference type="NCBI Taxonomy" id="420662"/>
    <lineage>
        <taxon>Bacteria</taxon>
        <taxon>Pseudomonadati</taxon>
        <taxon>Pseudomonadota</taxon>
        <taxon>Betaproteobacteria</taxon>
        <taxon>Burkholderiales</taxon>
        <taxon>Sphaerotilaceae</taxon>
        <taxon>Methylibium</taxon>
    </lineage>
</organism>
<gene>
    <name evidence="3" type="ordered locus">Mpe_A1284</name>
</gene>
<dbReference type="EMBL" id="CP000555">
    <property type="protein sequence ID" value="ABM94246.1"/>
    <property type="molecule type" value="Genomic_DNA"/>
</dbReference>
<dbReference type="InterPro" id="IPR011604">
    <property type="entry name" value="PDDEXK-like_dom_sf"/>
</dbReference>
<keyword evidence="3" id="KW-0547">Nucleotide-binding</keyword>
<evidence type="ECO:0000256" key="1">
    <source>
        <dbReference type="SAM" id="MobiDB-lite"/>
    </source>
</evidence>
<feature type="domain" description="PD-(D/E)XK endonuclease-like" evidence="2">
    <location>
        <begin position="647"/>
        <end position="906"/>
    </location>
</feature>
<proteinExistence type="predicted"/>
<dbReference type="AlphaFoldDB" id="A2SFA7"/>
<dbReference type="Proteomes" id="UP000000366">
    <property type="component" value="Chromosome"/>
</dbReference>
<keyword evidence="3" id="KW-0067">ATP-binding</keyword>
<feature type="compositionally biased region" description="Basic and acidic residues" evidence="1">
    <location>
        <begin position="1"/>
        <end position="15"/>
    </location>
</feature>
<accession>A2SFA7</accession>
<keyword evidence="3" id="KW-0378">Hydrolase</keyword>
<dbReference type="SUPFAM" id="SSF52540">
    <property type="entry name" value="P-loop containing nucleoside triphosphate hydrolases"/>
    <property type="match status" value="1"/>
</dbReference>